<keyword evidence="3" id="KW-1185">Reference proteome</keyword>
<feature type="region of interest" description="Disordered" evidence="1">
    <location>
        <begin position="118"/>
        <end position="147"/>
    </location>
</feature>
<protein>
    <recommendedName>
        <fullName evidence="4">Rho termination factor N-terminal domain-containing protein</fullName>
    </recommendedName>
</protein>
<proteinExistence type="predicted"/>
<evidence type="ECO:0000313" key="3">
    <source>
        <dbReference type="Proteomes" id="UP000831786"/>
    </source>
</evidence>
<reference evidence="2 3" key="1">
    <citation type="submission" date="2022-04" db="EMBL/GenBank/DDBJ databases">
        <title>Leucobacter sp. isolated from rhizosphere of garlic.</title>
        <authorList>
            <person name="Won M."/>
            <person name="Lee C.-M."/>
            <person name="Woen H.-Y."/>
            <person name="Kwon S.-W."/>
        </authorList>
    </citation>
    <scope>NUCLEOTIDE SEQUENCE [LARGE SCALE GENOMIC DNA]</scope>
    <source>
        <strain evidence="2 3">H21R-40</strain>
    </source>
</reference>
<organism evidence="2 3">
    <name type="scientific">Leucobacter allii</name>
    <dbReference type="NCBI Taxonomy" id="2932247"/>
    <lineage>
        <taxon>Bacteria</taxon>
        <taxon>Bacillati</taxon>
        <taxon>Actinomycetota</taxon>
        <taxon>Actinomycetes</taxon>
        <taxon>Micrococcales</taxon>
        <taxon>Microbacteriaceae</taxon>
        <taxon>Leucobacter</taxon>
    </lineage>
</organism>
<evidence type="ECO:0008006" key="4">
    <source>
        <dbReference type="Google" id="ProtNLM"/>
    </source>
</evidence>
<accession>A0ABY4FQK1</accession>
<evidence type="ECO:0000256" key="1">
    <source>
        <dbReference type="SAM" id="MobiDB-lite"/>
    </source>
</evidence>
<evidence type="ECO:0000313" key="2">
    <source>
        <dbReference type="EMBL" id="UOQ58560.1"/>
    </source>
</evidence>
<feature type="region of interest" description="Disordered" evidence="1">
    <location>
        <begin position="58"/>
        <end position="88"/>
    </location>
</feature>
<dbReference type="Proteomes" id="UP000831786">
    <property type="component" value="Chromosome"/>
</dbReference>
<name>A0ABY4FQK1_9MICO</name>
<dbReference type="RefSeq" id="WP_244729605.1">
    <property type="nucleotide sequence ID" value="NZ_CP095045.1"/>
</dbReference>
<dbReference type="EMBL" id="CP095045">
    <property type="protein sequence ID" value="UOQ58560.1"/>
    <property type="molecule type" value="Genomic_DNA"/>
</dbReference>
<sequence length="147" mass="15087">MSEQPIYIAKTAVVKVPVGPATGHRIATIVRRGDVIPQGVAQDHLDSLETRGLIEKVEIPDTAEDSAGTTAKTDGAEEIPEGDPAESWTGKQLKAYAVKHEINLGKAKSKPDMIAAIAAAKQAPPAGSTEGDTGANPAGTDPAGSPE</sequence>
<gene>
    <name evidence="2" type="ORF">MUN78_06980</name>
</gene>